<dbReference type="RefSeq" id="WP_120374572.1">
    <property type="nucleotide sequence ID" value="NZ_RCHC01000020.1"/>
</dbReference>
<proteinExistence type="predicted"/>
<protein>
    <submittedName>
        <fullName evidence="1">Uncharacterized protein</fullName>
    </submittedName>
</protein>
<sequence length="119" mass="13504">MNLNDPKIVVAIENAVCNQLEASGITADPFRLDGEKIIDVIMQQLEGFVLVPRELAENIAIQLAESEFKKSETIFNSSYRDYSIDAKNNLKQKWIEQKARCIVVDYKTLIGKAQEYGHD</sequence>
<reference evidence="1 2" key="1">
    <citation type="submission" date="2018-09" db="EMBL/GenBank/DDBJ databases">
        <title>The draft genome of Acinetobacter sp. strains.</title>
        <authorList>
            <person name="Qin J."/>
            <person name="Feng Y."/>
            <person name="Zong Z."/>
        </authorList>
    </citation>
    <scope>NUCLEOTIDE SEQUENCE [LARGE SCALE GENOMIC DNA]</scope>
    <source>
        <strain evidence="1 2">WCHAc060005</strain>
    </source>
</reference>
<accession>A0ABX9TTP6</accession>
<gene>
    <name evidence="1" type="ORF">D9K81_14920</name>
</gene>
<dbReference type="EMBL" id="RCHC01000020">
    <property type="protein sequence ID" value="RLL18491.1"/>
    <property type="molecule type" value="Genomic_DNA"/>
</dbReference>
<name>A0ABX9TTP6_9GAMM</name>
<evidence type="ECO:0000313" key="2">
    <source>
        <dbReference type="Proteomes" id="UP000280271"/>
    </source>
</evidence>
<keyword evidence="2" id="KW-1185">Reference proteome</keyword>
<comment type="caution">
    <text evidence="1">The sequence shown here is derived from an EMBL/GenBank/DDBJ whole genome shotgun (WGS) entry which is preliminary data.</text>
</comment>
<dbReference type="Proteomes" id="UP000280271">
    <property type="component" value="Unassembled WGS sequence"/>
</dbReference>
<evidence type="ECO:0000313" key="1">
    <source>
        <dbReference type="EMBL" id="RLL18491.1"/>
    </source>
</evidence>
<organism evidence="1 2">
    <name type="scientific">Acinetobacter chengduensis</name>
    <dbReference type="NCBI Taxonomy" id="2420890"/>
    <lineage>
        <taxon>Bacteria</taxon>
        <taxon>Pseudomonadati</taxon>
        <taxon>Pseudomonadota</taxon>
        <taxon>Gammaproteobacteria</taxon>
        <taxon>Moraxellales</taxon>
        <taxon>Moraxellaceae</taxon>
        <taxon>Acinetobacter</taxon>
    </lineage>
</organism>